<dbReference type="SUPFAM" id="SSF51905">
    <property type="entry name" value="FAD/NAD(P)-binding domain"/>
    <property type="match status" value="1"/>
</dbReference>
<dbReference type="Proteomes" id="UP001595816">
    <property type="component" value="Unassembled WGS sequence"/>
</dbReference>
<evidence type="ECO:0000259" key="1">
    <source>
        <dbReference type="Pfam" id="PF01494"/>
    </source>
</evidence>
<name>A0ABV8LVW8_9ACTN</name>
<dbReference type="PANTHER" id="PTHR46865">
    <property type="entry name" value="OXIDOREDUCTASE-RELATED"/>
    <property type="match status" value="1"/>
</dbReference>
<dbReference type="PRINTS" id="PR00420">
    <property type="entry name" value="RNGMNOXGNASE"/>
</dbReference>
<dbReference type="EMBL" id="JBHSAY010000020">
    <property type="protein sequence ID" value="MFC4135181.1"/>
    <property type="molecule type" value="Genomic_DNA"/>
</dbReference>
<dbReference type="Gene3D" id="3.30.9.10">
    <property type="entry name" value="D-Amino Acid Oxidase, subunit A, domain 2"/>
    <property type="match status" value="1"/>
</dbReference>
<dbReference type="PANTHER" id="PTHR46865:SF2">
    <property type="entry name" value="MONOOXYGENASE"/>
    <property type="match status" value="1"/>
</dbReference>
<sequence length="384" mass="41059">MKVLICGAGIAGLATAYWLHRHGWEPTVVERAPALRDGGYKVDIRGTAVDVVERMGLRDAIRDRATAIRTATQYDERGRAVAVLDAELFGGRHSGDLEIMRGDLTQLLYEQTRHRLEHVFGTHVVAAEQDDAQVRVAFASGEERAFDFVVGADGVHSGARRLCFGDTVPHSLGHHIAIYTVPNHLGLDRQEAVHLAPGRTVNVYSTGGPSAKALFLFAAPESDADPRTFLADSVAGMGWEVPRLIGYAADAPDFYLDTLAQVRLDSWSKGRIALVGDAAFCPSPASGQGTSLALVGAYALAGELAANPAGGFAAYEAQLRDFVVKNQALAAGNLRGMVVGSAFGVWAQTRMMKVLPHLPGHRAIIGRVADTIHEAATSVTLKDY</sequence>
<dbReference type="InterPro" id="IPR036188">
    <property type="entry name" value="FAD/NAD-bd_sf"/>
</dbReference>
<evidence type="ECO:0000313" key="3">
    <source>
        <dbReference type="Proteomes" id="UP001595816"/>
    </source>
</evidence>
<protein>
    <submittedName>
        <fullName evidence="2">FAD-dependent oxidoreductase</fullName>
    </submittedName>
</protein>
<organism evidence="2 3">
    <name type="scientific">Hamadaea flava</name>
    <dbReference type="NCBI Taxonomy" id="1742688"/>
    <lineage>
        <taxon>Bacteria</taxon>
        <taxon>Bacillati</taxon>
        <taxon>Actinomycetota</taxon>
        <taxon>Actinomycetes</taxon>
        <taxon>Micromonosporales</taxon>
        <taxon>Micromonosporaceae</taxon>
        <taxon>Hamadaea</taxon>
    </lineage>
</organism>
<dbReference type="InterPro" id="IPR051704">
    <property type="entry name" value="FAD_aromatic-hydroxylase"/>
</dbReference>
<evidence type="ECO:0000313" key="2">
    <source>
        <dbReference type="EMBL" id="MFC4135181.1"/>
    </source>
</evidence>
<comment type="caution">
    <text evidence="2">The sequence shown here is derived from an EMBL/GenBank/DDBJ whole genome shotgun (WGS) entry which is preliminary data.</text>
</comment>
<dbReference type="Gene3D" id="3.50.50.60">
    <property type="entry name" value="FAD/NAD(P)-binding domain"/>
    <property type="match status" value="1"/>
</dbReference>
<proteinExistence type="predicted"/>
<feature type="domain" description="FAD-binding" evidence="1">
    <location>
        <begin position="2"/>
        <end position="307"/>
    </location>
</feature>
<dbReference type="Pfam" id="PF01494">
    <property type="entry name" value="FAD_binding_3"/>
    <property type="match status" value="1"/>
</dbReference>
<gene>
    <name evidence="2" type="ORF">ACFOZ4_31605</name>
</gene>
<dbReference type="InterPro" id="IPR002938">
    <property type="entry name" value="FAD-bd"/>
</dbReference>
<keyword evidence="3" id="KW-1185">Reference proteome</keyword>
<reference evidence="3" key="1">
    <citation type="journal article" date="2019" name="Int. J. Syst. Evol. Microbiol.">
        <title>The Global Catalogue of Microorganisms (GCM) 10K type strain sequencing project: providing services to taxonomists for standard genome sequencing and annotation.</title>
        <authorList>
            <consortium name="The Broad Institute Genomics Platform"/>
            <consortium name="The Broad Institute Genome Sequencing Center for Infectious Disease"/>
            <person name="Wu L."/>
            <person name="Ma J."/>
        </authorList>
    </citation>
    <scope>NUCLEOTIDE SEQUENCE [LARGE SCALE GENOMIC DNA]</scope>
    <source>
        <strain evidence="3">CGMCC 4.7289</strain>
    </source>
</reference>
<dbReference type="RefSeq" id="WP_253763060.1">
    <property type="nucleotide sequence ID" value="NZ_JAMZDZ010000001.1"/>
</dbReference>
<accession>A0ABV8LVW8</accession>